<comment type="caution">
    <text evidence="1">The sequence shown here is derived from an EMBL/GenBank/DDBJ whole genome shotgun (WGS) entry which is preliminary data.</text>
</comment>
<dbReference type="InterPro" id="IPR002816">
    <property type="entry name" value="TraB/PrgY/GumN_fam"/>
</dbReference>
<dbReference type="CDD" id="cd14789">
    <property type="entry name" value="Tiki"/>
    <property type="match status" value="1"/>
</dbReference>
<dbReference type="Proteomes" id="UP000249645">
    <property type="component" value="Unassembled WGS sequence"/>
</dbReference>
<accession>A0A2W5F8E5</accession>
<dbReference type="AlphaFoldDB" id="A0A2W5F8E5"/>
<evidence type="ECO:0000313" key="1">
    <source>
        <dbReference type="EMBL" id="PZP52285.1"/>
    </source>
</evidence>
<protein>
    <recommendedName>
        <fullName evidence="3">TraB/GumN family protein</fullName>
    </recommendedName>
</protein>
<sequence length="301" mass="35395">MRKLLFFVVILFISNRIYSQKKENTLLWKITKPNSLNVSYLFGTFHQVNPDFFDSLKNAKKLLLESNLLFVEAYQEKENTNTENEITSIYGVWNKEKWDSISTPTQQRLYNKFVNSKWGDEEMYRLPPALLMLTLQDIYLQGVCDTSNRISVEKMDNRIISIAKKNKIKIEGLDENQFMDIQKSTKKDKFFSLKNTIKTNADYMNYILHGNTNTSSAKFLFNYKSLSLDYSFNKEEQNLKVLLTGRNDKWMKKLPQALDTKNCFIAVGIRHLFYKDGLIMQLKKQGYSVQPVQLEMDRSQQ</sequence>
<evidence type="ECO:0000313" key="2">
    <source>
        <dbReference type="Proteomes" id="UP000249645"/>
    </source>
</evidence>
<name>A0A2W5F8E5_9SPHI</name>
<reference evidence="1 2" key="1">
    <citation type="submission" date="2017-11" db="EMBL/GenBank/DDBJ databases">
        <title>Infants hospitalized years apart are colonized by the same room-sourced microbial strains.</title>
        <authorList>
            <person name="Brooks B."/>
            <person name="Olm M.R."/>
            <person name="Firek B.A."/>
            <person name="Baker R."/>
            <person name="Thomas B.C."/>
            <person name="Morowitz M.J."/>
            <person name="Banfield J.F."/>
        </authorList>
    </citation>
    <scope>NUCLEOTIDE SEQUENCE [LARGE SCALE GENOMIC DNA]</scope>
    <source>
        <strain evidence="1">S2_009_000_R2_76</strain>
    </source>
</reference>
<dbReference type="EMBL" id="QFOI01000008">
    <property type="protein sequence ID" value="PZP52285.1"/>
    <property type="molecule type" value="Genomic_DNA"/>
</dbReference>
<gene>
    <name evidence="1" type="ORF">DI598_01160</name>
</gene>
<proteinExistence type="predicted"/>
<evidence type="ECO:0008006" key="3">
    <source>
        <dbReference type="Google" id="ProtNLM"/>
    </source>
</evidence>
<organism evidence="1 2">
    <name type="scientific">Pseudopedobacter saltans</name>
    <dbReference type="NCBI Taxonomy" id="151895"/>
    <lineage>
        <taxon>Bacteria</taxon>
        <taxon>Pseudomonadati</taxon>
        <taxon>Bacteroidota</taxon>
        <taxon>Sphingobacteriia</taxon>
        <taxon>Sphingobacteriales</taxon>
        <taxon>Sphingobacteriaceae</taxon>
        <taxon>Pseudopedobacter</taxon>
    </lineage>
</organism>
<dbReference type="Pfam" id="PF01963">
    <property type="entry name" value="TraB_PrgY_gumN"/>
    <property type="match status" value="1"/>
</dbReference>